<evidence type="ECO:0000313" key="2">
    <source>
        <dbReference type="Proteomes" id="UP001295444"/>
    </source>
</evidence>
<reference evidence="1" key="1">
    <citation type="submission" date="2022-03" db="EMBL/GenBank/DDBJ databases">
        <authorList>
            <person name="Alioto T."/>
            <person name="Alioto T."/>
            <person name="Gomez Garrido J."/>
        </authorList>
    </citation>
    <scope>NUCLEOTIDE SEQUENCE</scope>
</reference>
<gene>
    <name evidence="1" type="ORF">PECUL_23A011106</name>
</gene>
<protein>
    <submittedName>
        <fullName evidence="1">Uncharacterized protein</fullName>
    </submittedName>
</protein>
<accession>A0AAD1VHW4</accession>
<keyword evidence="2" id="KW-1185">Reference proteome</keyword>
<evidence type="ECO:0000313" key="1">
    <source>
        <dbReference type="EMBL" id="CAH2218740.1"/>
    </source>
</evidence>
<sequence>MQFHTSSEVDISRWKMLCSAFSLSQGPFHRLWKFSLPVSSFLLGNSKKVYATPMNPGFHHQTCQMVPIASQDSSKVLPILVPQEKDELEPATDNVTVSGVTPYLVAEKREYFSVFQVNRTSLVNYKLRFQSSMIDCTVFGPCYTRSVDKGRHSITIQLDGITSHFQGSSSLQRVAEEQVGPNH</sequence>
<dbReference type="Proteomes" id="UP001295444">
    <property type="component" value="Chromosome 01"/>
</dbReference>
<name>A0AAD1VHW4_PELCU</name>
<dbReference type="AlphaFoldDB" id="A0AAD1VHW4"/>
<organism evidence="1 2">
    <name type="scientific">Pelobates cultripes</name>
    <name type="common">Western spadefoot toad</name>
    <dbReference type="NCBI Taxonomy" id="61616"/>
    <lineage>
        <taxon>Eukaryota</taxon>
        <taxon>Metazoa</taxon>
        <taxon>Chordata</taxon>
        <taxon>Craniata</taxon>
        <taxon>Vertebrata</taxon>
        <taxon>Euteleostomi</taxon>
        <taxon>Amphibia</taxon>
        <taxon>Batrachia</taxon>
        <taxon>Anura</taxon>
        <taxon>Pelobatoidea</taxon>
        <taxon>Pelobatidae</taxon>
        <taxon>Pelobates</taxon>
    </lineage>
</organism>
<dbReference type="EMBL" id="OW240912">
    <property type="protein sequence ID" value="CAH2218740.1"/>
    <property type="molecule type" value="Genomic_DNA"/>
</dbReference>
<proteinExistence type="predicted"/>